<protein>
    <recommendedName>
        <fullName evidence="4">Ribosome hibernation promoting factor</fullName>
    </recommendedName>
    <alternativeName>
        <fullName evidence="5">Hibernation factor HPF</fullName>
    </alternativeName>
</protein>
<proteinExistence type="inferred from homology"/>
<dbReference type="Gene3D" id="3.30.160.100">
    <property type="entry name" value="Ribosome hibernation promotion factor-like"/>
    <property type="match status" value="1"/>
</dbReference>
<dbReference type="InterPro" id="IPR003489">
    <property type="entry name" value="RHF/RaiA"/>
</dbReference>
<name>A0A935TLD8_9PROT</name>
<evidence type="ECO:0000313" key="8">
    <source>
        <dbReference type="Proteomes" id="UP000706151"/>
    </source>
</evidence>
<dbReference type="GO" id="GO:0045900">
    <property type="term" value="P:negative regulation of translational elongation"/>
    <property type="evidence" value="ECO:0007669"/>
    <property type="project" value="TreeGrafter"/>
</dbReference>
<evidence type="ECO:0000256" key="1">
    <source>
        <dbReference type="ARBA" id="ARBA00022845"/>
    </source>
</evidence>
<dbReference type="Pfam" id="PF02482">
    <property type="entry name" value="Ribosomal_S30AE"/>
    <property type="match status" value="1"/>
</dbReference>
<dbReference type="SUPFAM" id="SSF69754">
    <property type="entry name" value="Ribosome binding protein Y (YfiA homologue)"/>
    <property type="match status" value="1"/>
</dbReference>
<keyword evidence="1" id="KW-0810">Translation regulation</keyword>
<dbReference type="PANTHER" id="PTHR33231:SF1">
    <property type="entry name" value="30S RIBOSOMAL PROTEIN"/>
    <property type="match status" value="1"/>
</dbReference>
<feature type="coiled-coil region" evidence="6">
    <location>
        <begin position="71"/>
        <end position="98"/>
    </location>
</feature>
<comment type="caution">
    <text evidence="7">The sequence shown here is derived from an EMBL/GenBank/DDBJ whole genome shotgun (WGS) entry which is preliminary data.</text>
</comment>
<dbReference type="NCBIfam" id="TIGR00741">
    <property type="entry name" value="yfiA"/>
    <property type="match status" value="1"/>
</dbReference>
<dbReference type="EMBL" id="JADJOT010000013">
    <property type="protein sequence ID" value="MBK7956585.1"/>
    <property type="molecule type" value="Genomic_DNA"/>
</dbReference>
<dbReference type="InterPro" id="IPR036567">
    <property type="entry name" value="RHF-like"/>
</dbReference>
<dbReference type="GO" id="GO:0043024">
    <property type="term" value="F:ribosomal small subunit binding"/>
    <property type="evidence" value="ECO:0007669"/>
    <property type="project" value="TreeGrafter"/>
</dbReference>
<evidence type="ECO:0000313" key="7">
    <source>
        <dbReference type="EMBL" id="MBK7956585.1"/>
    </source>
</evidence>
<dbReference type="AlphaFoldDB" id="A0A935TLD8"/>
<dbReference type="InterPro" id="IPR050574">
    <property type="entry name" value="HPF/YfiA_ribosome-assoc"/>
</dbReference>
<evidence type="ECO:0000256" key="4">
    <source>
        <dbReference type="ARBA" id="ARBA00041148"/>
    </source>
</evidence>
<sequence length="108" mass="12249">MNLQVSGHHLEITPALHAYVTGKLERITRHFDNVIDVNVILSVDKLTQKAEVTVHLAGKDVYVESVDEDLYAAVDGLVDKLERQVQKYKQKLQDHHRGNKITTHIVAE</sequence>
<keyword evidence="6" id="KW-0175">Coiled coil</keyword>
<gene>
    <name evidence="7" type="primary">raiA</name>
    <name evidence="7" type="ORF">IPK02_23110</name>
</gene>
<comment type="similarity">
    <text evidence="2">Belongs to the HPF/YfiA ribosome-associated protein family. Short HPF subfamily.</text>
</comment>
<organism evidence="7 8">
    <name type="scientific">Candidatus Accumulibacter affinis</name>
    <dbReference type="NCBI Taxonomy" id="2954384"/>
    <lineage>
        <taxon>Bacteria</taxon>
        <taxon>Pseudomonadati</taxon>
        <taxon>Pseudomonadota</taxon>
        <taxon>Betaproteobacteria</taxon>
        <taxon>Candidatus Accumulibacter</taxon>
    </lineage>
</organism>
<evidence type="ECO:0000256" key="3">
    <source>
        <dbReference type="ARBA" id="ARBA00038695"/>
    </source>
</evidence>
<dbReference type="FunFam" id="3.30.160.100:FF:000001">
    <property type="entry name" value="Ribosome hibernation promoting factor"/>
    <property type="match status" value="1"/>
</dbReference>
<comment type="subunit">
    <text evidence="3">Associates exclusively with 100S ribosomes, which are dimers of 70S ribosomes.</text>
</comment>
<evidence type="ECO:0000256" key="2">
    <source>
        <dbReference type="ARBA" id="ARBA00038434"/>
    </source>
</evidence>
<evidence type="ECO:0000256" key="5">
    <source>
        <dbReference type="ARBA" id="ARBA00041319"/>
    </source>
</evidence>
<reference evidence="7 8" key="1">
    <citation type="submission" date="2020-10" db="EMBL/GenBank/DDBJ databases">
        <title>Connecting structure to function with the recovery of over 1000 high-quality activated sludge metagenome-assembled genomes encoding full-length rRNA genes using long-read sequencing.</title>
        <authorList>
            <person name="Singleton C.M."/>
            <person name="Petriglieri F."/>
            <person name="Kristensen J.M."/>
            <person name="Kirkegaard R.H."/>
            <person name="Michaelsen T.Y."/>
            <person name="Andersen M.H."/>
            <person name="Karst S.M."/>
            <person name="Dueholm M.S."/>
            <person name="Nielsen P.H."/>
            <person name="Albertsen M."/>
        </authorList>
    </citation>
    <scope>NUCLEOTIDE SEQUENCE [LARGE SCALE GENOMIC DNA]</scope>
    <source>
        <strain evidence="7">Fred_18-Q3-R57-64_BAT3C.720</strain>
    </source>
</reference>
<dbReference type="GO" id="GO:0022627">
    <property type="term" value="C:cytosolic small ribosomal subunit"/>
    <property type="evidence" value="ECO:0007669"/>
    <property type="project" value="TreeGrafter"/>
</dbReference>
<evidence type="ECO:0000256" key="6">
    <source>
        <dbReference type="SAM" id="Coils"/>
    </source>
</evidence>
<accession>A0A935TLD8</accession>
<dbReference type="CDD" id="cd00552">
    <property type="entry name" value="RaiA"/>
    <property type="match status" value="1"/>
</dbReference>
<dbReference type="Proteomes" id="UP000706151">
    <property type="component" value="Unassembled WGS sequence"/>
</dbReference>
<dbReference type="PANTHER" id="PTHR33231">
    <property type="entry name" value="30S RIBOSOMAL PROTEIN"/>
    <property type="match status" value="1"/>
</dbReference>